<sequence>MSCEQEKTGDVSEVLSLEGGVFVKNLPTFSDLESNSYRIDHPKVFGIGTQEFVSCILIILPIFSYQYLEIFKDRRDWSLAPRDQFQDATGDLKMFGDKPPFYFFLNFLISFFGLDTILGKDGDSQPLQVTIAYVIVVNMQICMLLSQCLKLATDLNLQYGDHFELAYRVLSVTVLTFVVGYSFFRFPRIRLNGESFGAFLKRGLDFQLRFCHSLLVAFGCLFELCSYSTTGFVEMMQYYDAQGNNLVTGLVVIHVFGTIMVGCIVLTHFVCCLTSDKEEQPWISYHSSTSFKVMCVPFVFLSAASTIQMNITEMVWCVTIPRDAAI</sequence>
<gene>
    <name evidence="2" type="ORF">CANARDRAFT_5596</name>
</gene>
<reference evidence="3" key="1">
    <citation type="submission" date="2016-04" db="EMBL/GenBank/DDBJ databases">
        <title>Comparative genomics of biotechnologically important yeasts.</title>
        <authorList>
            <consortium name="DOE Joint Genome Institute"/>
            <person name="Riley R."/>
            <person name="Haridas S."/>
            <person name="Wolfe K.H."/>
            <person name="Lopes M.R."/>
            <person name="Hittinger C.T."/>
            <person name="Goker M."/>
            <person name="Salamov A."/>
            <person name="Wisecaver J."/>
            <person name="Long T.M."/>
            <person name="Aerts A.L."/>
            <person name="Barry K."/>
            <person name="Choi C."/>
            <person name="Clum A."/>
            <person name="Coughlan A.Y."/>
            <person name="Deshpande S."/>
            <person name="Douglass A.P."/>
            <person name="Hanson S.J."/>
            <person name="Klenk H.-P."/>
            <person name="Labutti K."/>
            <person name="Lapidus A."/>
            <person name="Lindquist E."/>
            <person name="Lipzen A."/>
            <person name="Meier-Kolthoff J.P."/>
            <person name="Ohm R.A."/>
            <person name="Otillar R.P."/>
            <person name="Pangilinan J."/>
            <person name="Peng Y."/>
            <person name="Rokas A."/>
            <person name="Rosa C.A."/>
            <person name="Scheuner C."/>
            <person name="Sibirny A.A."/>
            <person name="Slot J.C."/>
            <person name="Stielow J.B."/>
            <person name="Sun H."/>
            <person name="Kurtzman C.P."/>
            <person name="Blackwell M."/>
            <person name="Grigoriev I.V."/>
            <person name="Jeffries T.W."/>
        </authorList>
    </citation>
    <scope>NUCLEOTIDE SEQUENCE [LARGE SCALE GENOMIC DNA]</scope>
    <source>
        <strain evidence="3">NRRL YB-2248</strain>
    </source>
</reference>
<protein>
    <submittedName>
        <fullName evidence="2">Uncharacterized protein</fullName>
    </submittedName>
</protein>
<keyword evidence="1" id="KW-1133">Transmembrane helix</keyword>
<organism evidence="2 3">
    <name type="scientific">[Candida] arabinofermentans NRRL YB-2248</name>
    <dbReference type="NCBI Taxonomy" id="983967"/>
    <lineage>
        <taxon>Eukaryota</taxon>
        <taxon>Fungi</taxon>
        <taxon>Dikarya</taxon>
        <taxon>Ascomycota</taxon>
        <taxon>Saccharomycotina</taxon>
        <taxon>Pichiomycetes</taxon>
        <taxon>Pichiales</taxon>
        <taxon>Pichiaceae</taxon>
        <taxon>Ogataea</taxon>
        <taxon>Ogataea/Candida clade</taxon>
    </lineage>
</organism>
<evidence type="ECO:0000256" key="1">
    <source>
        <dbReference type="SAM" id="Phobius"/>
    </source>
</evidence>
<dbReference type="Proteomes" id="UP000094801">
    <property type="component" value="Unassembled WGS sequence"/>
</dbReference>
<keyword evidence="3" id="KW-1185">Reference proteome</keyword>
<evidence type="ECO:0000313" key="3">
    <source>
        <dbReference type="Proteomes" id="UP000094801"/>
    </source>
</evidence>
<dbReference type="EMBL" id="KV453847">
    <property type="protein sequence ID" value="ODV88303.1"/>
    <property type="molecule type" value="Genomic_DNA"/>
</dbReference>
<dbReference type="OrthoDB" id="3989403at2759"/>
<feature type="transmembrane region" description="Helical" evidence="1">
    <location>
        <begin position="210"/>
        <end position="229"/>
    </location>
</feature>
<evidence type="ECO:0000313" key="2">
    <source>
        <dbReference type="EMBL" id="ODV88303.1"/>
    </source>
</evidence>
<proteinExistence type="predicted"/>
<accession>A0A1E4T9B5</accession>
<name>A0A1E4T9B5_9ASCO</name>
<dbReference type="AlphaFoldDB" id="A0A1E4T9B5"/>
<keyword evidence="1" id="KW-0472">Membrane</keyword>
<feature type="transmembrane region" description="Helical" evidence="1">
    <location>
        <begin position="101"/>
        <end position="119"/>
    </location>
</feature>
<keyword evidence="1" id="KW-0812">Transmembrane</keyword>
<feature type="transmembrane region" description="Helical" evidence="1">
    <location>
        <begin position="44"/>
        <end position="68"/>
    </location>
</feature>
<feature type="transmembrane region" description="Helical" evidence="1">
    <location>
        <begin position="165"/>
        <end position="184"/>
    </location>
</feature>
<feature type="transmembrane region" description="Helical" evidence="1">
    <location>
        <begin position="249"/>
        <end position="273"/>
    </location>
</feature>